<name>A0A9X2KLM9_9SPHN</name>
<evidence type="ECO:0000313" key="2">
    <source>
        <dbReference type="EMBL" id="MCP3730975.1"/>
    </source>
</evidence>
<accession>A0A9X2KLM9</accession>
<protein>
    <submittedName>
        <fullName evidence="2">Uncharacterized protein</fullName>
    </submittedName>
</protein>
<gene>
    <name evidence="2" type="ORF">M9978_11085</name>
</gene>
<dbReference type="AlphaFoldDB" id="A0A9X2KLM9"/>
<keyword evidence="3" id="KW-1185">Reference proteome</keyword>
<evidence type="ECO:0000313" key="3">
    <source>
        <dbReference type="Proteomes" id="UP001139451"/>
    </source>
</evidence>
<feature type="compositionally biased region" description="Basic and acidic residues" evidence="1">
    <location>
        <begin position="13"/>
        <end position="22"/>
    </location>
</feature>
<comment type="caution">
    <text evidence="2">The sequence shown here is derived from an EMBL/GenBank/DDBJ whole genome shotgun (WGS) entry which is preliminary data.</text>
</comment>
<feature type="region of interest" description="Disordered" evidence="1">
    <location>
        <begin position="1"/>
        <end position="22"/>
    </location>
</feature>
<sequence length="46" mass="5236">MRQNRRPAGPHDAAGRVDREFGTGFDRRIGGMLDEMEESAMRVFDP</sequence>
<dbReference type="Proteomes" id="UP001139451">
    <property type="component" value="Unassembled WGS sequence"/>
</dbReference>
<evidence type="ECO:0000256" key="1">
    <source>
        <dbReference type="SAM" id="MobiDB-lite"/>
    </source>
</evidence>
<organism evidence="2 3">
    <name type="scientific">Sphingomonas tagetis</name>
    <dbReference type="NCBI Taxonomy" id="2949092"/>
    <lineage>
        <taxon>Bacteria</taxon>
        <taxon>Pseudomonadati</taxon>
        <taxon>Pseudomonadota</taxon>
        <taxon>Alphaproteobacteria</taxon>
        <taxon>Sphingomonadales</taxon>
        <taxon>Sphingomonadaceae</taxon>
        <taxon>Sphingomonas</taxon>
    </lineage>
</organism>
<dbReference type="RefSeq" id="WP_254293114.1">
    <property type="nucleotide sequence ID" value="NZ_JAMLDX010000007.1"/>
</dbReference>
<proteinExistence type="predicted"/>
<reference evidence="2" key="1">
    <citation type="submission" date="2022-05" db="EMBL/GenBank/DDBJ databases">
        <title>Sphingomonas sp. strain MG17 Genome sequencing and assembly.</title>
        <authorList>
            <person name="Kim I."/>
        </authorList>
    </citation>
    <scope>NUCLEOTIDE SEQUENCE</scope>
    <source>
        <strain evidence="2">MG17</strain>
    </source>
</reference>
<dbReference type="EMBL" id="JAMLDX010000007">
    <property type="protein sequence ID" value="MCP3730975.1"/>
    <property type="molecule type" value="Genomic_DNA"/>
</dbReference>